<evidence type="ECO:0000256" key="1">
    <source>
        <dbReference type="ARBA" id="ARBA00023015"/>
    </source>
</evidence>
<evidence type="ECO:0000256" key="2">
    <source>
        <dbReference type="ARBA" id="ARBA00023125"/>
    </source>
</evidence>
<dbReference type="AlphaFoldDB" id="A0A1I1MU23"/>
<dbReference type="PROSITE" id="PS50943">
    <property type="entry name" value="HTH_CROC1"/>
    <property type="match status" value="1"/>
</dbReference>
<keyword evidence="6" id="KW-1185">Reference proteome</keyword>
<dbReference type="STRING" id="910347.SAMN05421773_10766"/>
<keyword evidence="1" id="KW-0805">Transcription regulation</keyword>
<evidence type="ECO:0000313" key="6">
    <source>
        <dbReference type="Proteomes" id="UP000199207"/>
    </source>
</evidence>
<dbReference type="InterPro" id="IPR052359">
    <property type="entry name" value="HTH-type_reg/antitoxin"/>
</dbReference>
<sequence length="91" mass="10013">MAEAGHDLVAAVDALIDRPRDLPDAAERRRLRRADGLTQNQVAGALRVSRTTLVAWEAGRSEPSGQRRAAYAHFLRRLAEKYPAVPGREAP</sequence>
<dbReference type="SMART" id="SM00530">
    <property type="entry name" value="HTH_XRE"/>
    <property type="match status" value="1"/>
</dbReference>
<dbReference type="CDD" id="cd00093">
    <property type="entry name" value="HTH_XRE"/>
    <property type="match status" value="1"/>
</dbReference>
<accession>A0A1I1MU23</accession>
<protein>
    <submittedName>
        <fullName evidence="5">Helix-turn-helix domain-containing protein</fullName>
    </submittedName>
</protein>
<evidence type="ECO:0000259" key="4">
    <source>
        <dbReference type="PROSITE" id="PS50943"/>
    </source>
</evidence>
<name>A0A1I1MU23_9ACTN</name>
<dbReference type="InterPro" id="IPR001387">
    <property type="entry name" value="Cro/C1-type_HTH"/>
</dbReference>
<dbReference type="GO" id="GO:0003677">
    <property type="term" value="F:DNA binding"/>
    <property type="evidence" value="ECO:0007669"/>
    <property type="project" value="UniProtKB-KW"/>
</dbReference>
<dbReference type="EMBL" id="FOLM01000007">
    <property type="protein sequence ID" value="SFC88924.1"/>
    <property type="molecule type" value="Genomic_DNA"/>
</dbReference>
<evidence type="ECO:0000256" key="3">
    <source>
        <dbReference type="ARBA" id="ARBA00023163"/>
    </source>
</evidence>
<dbReference type="InterPro" id="IPR010982">
    <property type="entry name" value="Lambda_DNA-bd_dom_sf"/>
</dbReference>
<dbReference type="SUPFAM" id="SSF47413">
    <property type="entry name" value="lambda repressor-like DNA-binding domains"/>
    <property type="match status" value="1"/>
</dbReference>
<gene>
    <name evidence="5" type="ORF">SAMN05421773_10766</name>
</gene>
<keyword evidence="2" id="KW-0238">DNA-binding</keyword>
<keyword evidence="3" id="KW-0804">Transcription</keyword>
<dbReference type="PANTHER" id="PTHR36511">
    <property type="entry name" value="MERR FAMILY BACTERIAL REGULATORY PROTEIN"/>
    <property type="match status" value="1"/>
</dbReference>
<dbReference type="Pfam" id="PF01381">
    <property type="entry name" value="HTH_3"/>
    <property type="match status" value="1"/>
</dbReference>
<dbReference type="Gene3D" id="1.10.260.40">
    <property type="entry name" value="lambda repressor-like DNA-binding domains"/>
    <property type="match status" value="1"/>
</dbReference>
<feature type="domain" description="HTH cro/C1-type" evidence="4">
    <location>
        <begin position="29"/>
        <end position="64"/>
    </location>
</feature>
<proteinExistence type="predicted"/>
<evidence type="ECO:0000313" key="5">
    <source>
        <dbReference type="EMBL" id="SFC88924.1"/>
    </source>
</evidence>
<dbReference type="Proteomes" id="UP000199207">
    <property type="component" value="Unassembled WGS sequence"/>
</dbReference>
<organism evidence="5 6">
    <name type="scientific">Streptomyces aidingensis</name>
    <dbReference type="NCBI Taxonomy" id="910347"/>
    <lineage>
        <taxon>Bacteria</taxon>
        <taxon>Bacillati</taxon>
        <taxon>Actinomycetota</taxon>
        <taxon>Actinomycetes</taxon>
        <taxon>Kitasatosporales</taxon>
        <taxon>Streptomycetaceae</taxon>
        <taxon>Streptomyces</taxon>
    </lineage>
</organism>
<reference evidence="5 6" key="1">
    <citation type="submission" date="2016-10" db="EMBL/GenBank/DDBJ databases">
        <authorList>
            <person name="de Groot N.N."/>
        </authorList>
    </citation>
    <scope>NUCLEOTIDE SEQUENCE [LARGE SCALE GENOMIC DNA]</scope>
    <source>
        <strain evidence="5 6">CGMCC 4.5739</strain>
    </source>
</reference>
<dbReference type="PANTHER" id="PTHR36511:SF3">
    <property type="entry name" value="ANTITOXIN HIGA-2"/>
    <property type="match status" value="1"/>
</dbReference>